<dbReference type="Pfam" id="PF00400">
    <property type="entry name" value="WD40"/>
    <property type="match status" value="1"/>
</dbReference>
<dbReference type="GO" id="GO:0005634">
    <property type="term" value="C:nucleus"/>
    <property type="evidence" value="ECO:0007669"/>
    <property type="project" value="UniProtKB-SubCell"/>
</dbReference>
<proteinExistence type="inferred from homology"/>
<dbReference type="OrthoDB" id="1741719at2759"/>
<feature type="compositionally biased region" description="Low complexity" evidence="10">
    <location>
        <begin position="172"/>
        <end position="183"/>
    </location>
</feature>
<dbReference type="PROSITE" id="PS50082">
    <property type="entry name" value="WD_REPEATS_2"/>
    <property type="match status" value="2"/>
</dbReference>
<evidence type="ECO:0000256" key="4">
    <source>
        <dbReference type="ARBA" id="ARBA00022737"/>
    </source>
</evidence>
<feature type="compositionally biased region" description="Basic and acidic residues" evidence="10">
    <location>
        <begin position="184"/>
        <end position="198"/>
    </location>
</feature>
<dbReference type="GO" id="GO:0006338">
    <property type="term" value="P:chromatin remodeling"/>
    <property type="evidence" value="ECO:0007669"/>
    <property type="project" value="InterPro"/>
</dbReference>
<evidence type="ECO:0000313" key="14">
    <source>
        <dbReference type="EMBL" id="CAB9497994.1"/>
    </source>
</evidence>
<dbReference type="Gene3D" id="2.130.10.10">
    <property type="entry name" value="YVTN repeat-like/Quinoprotein amine dehydrogenase"/>
    <property type="match status" value="3"/>
</dbReference>
<comment type="caution">
    <text evidence="14">The sequence shown here is derived from an EMBL/GenBank/DDBJ whole genome shotgun (WGS) entry which is preliminary data.</text>
</comment>
<evidence type="ECO:0000313" key="15">
    <source>
        <dbReference type="Proteomes" id="UP001153069"/>
    </source>
</evidence>
<feature type="chain" id="PRO_5040321655" evidence="11">
    <location>
        <begin position="17"/>
        <end position="1226"/>
    </location>
</feature>
<dbReference type="SMART" id="SM00320">
    <property type="entry name" value="WD40"/>
    <property type="match status" value="5"/>
</dbReference>
<evidence type="ECO:0000259" key="13">
    <source>
        <dbReference type="Pfam" id="PF24105"/>
    </source>
</evidence>
<evidence type="ECO:0000256" key="10">
    <source>
        <dbReference type="SAM" id="MobiDB-lite"/>
    </source>
</evidence>
<keyword evidence="15" id="KW-1185">Reference proteome</keyword>
<feature type="domain" description="Protein HIRA-like C-terminal" evidence="12">
    <location>
        <begin position="1027"/>
        <end position="1149"/>
    </location>
</feature>
<dbReference type="PANTHER" id="PTHR13831:SF0">
    <property type="entry name" value="PROTEIN HIRA"/>
    <property type="match status" value="1"/>
</dbReference>
<feature type="repeat" description="WD" evidence="9">
    <location>
        <begin position="53"/>
        <end position="87"/>
    </location>
</feature>
<organism evidence="14 15">
    <name type="scientific">Seminavis robusta</name>
    <dbReference type="NCBI Taxonomy" id="568900"/>
    <lineage>
        <taxon>Eukaryota</taxon>
        <taxon>Sar</taxon>
        <taxon>Stramenopiles</taxon>
        <taxon>Ochrophyta</taxon>
        <taxon>Bacillariophyta</taxon>
        <taxon>Bacillariophyceae</taxon>
        <taxon>Bacillariophycidae</taxon>
        <taxon>Naviculales</taxon>
        <taxon>Naviculaceae</taxon>
        <taxon>Seminavis</taxon>
    </lineage>
</organism>
<gene>
    <name evidence="14" type="ORF">SEMRO_30_G019370.1</name>
</gene>
<feature type="compositionally biased region" description="Polar residues" evidence="10">
    <location>
        <begin position="762"/>
        <end position="779"/>
    </location>
</feature>
<keyword evidence="8" id="KW-0539">Nucleus</keyword>
<feature type="compositionally biased region" description="Low complexity" evidence="10">
    <location>
        <begin position="202"/>
        <end position="212"/>
    </location>
</feature>
<dbReference type="InterPro" id="IPR015943">
    <property type="entry name" value="WD40/YVTN_repeat-like_dom_sf"/>
</dbReference>
<dbReference type="InterPro" id="IPR031120">
    <property type="entry name" value="HIR1-like"/>
</dbReference>
<dbReference type="InterPro" id="IPR001680">
    <property type="entry name" value="WD40_rpt"/>
</dbReference>
<feature type="signal peptide" evidence="11">
    <location>
        <begin position="1"/>
        <end position="16"/>
    </location>
</feature>
<evidence type="ECO:0000256" key="2">
    <source>
        <dbReference type="ARBA" id="ARBA00007306"/>
    </source>
</evidence>
<dbReference type="GO" id="GO:0031491">
    <property type="term" value="F:nucleosome binding"/>
    <property type="evidence" value="ECO:0007669"/>
    <property type="project" value="TreeGrafter"/>
</dbReference>
<sequence length="1226" mass="131991">MVVAEIPLWLVHAAEAGGAGGIGNPGDDDPFHNNDQSEETKAQTSLSLLQSSGRGKKCAIYGVDINPDGNRIATCGGDGTVRIWSLSGLFSRKRSRFADDGNYASSEASAAGESSSSDDADEDNNNNNNPENGKKSANGEDNDPARESVVPVHDLTSLVRRKKGGEMPRSPTKPAADNNTDTTTTKEPEKKAAPETKKTSLPQPQQQQQQQQRLLCTLSAHTGSSVLAVRFSHDGRFLASAGDDAAVCIYTKDSSSLVGNLTDNSLEHWSRIKLCRGHGLDVVGLAWAPDDSTLVSCSLDSETPIIVWKLTDLASNQGHVTHSNIICNPYKVLGKGTHTSTVKGVTFDPAGTYLASSGDDPSVCIWRAHDDWGLERRIDAGSGIFRRWKEDNSQSLSSQTLFRRLSWSTDGAYICSTNCVVKNKHVASTISRDGWNVSTARTVAAGAANLVGHKQPVVVSRHCSKLLEARSSQNNENGENDGGSDNGEEDEPAYATLLALGDRHGFVTVWTTRKSRPIFKLQCSESRCTVTDLAWGKVKGNAMVLLVSLLDGHCVALRFKIPEEVGPLLADKNKSRLFRYRYGIDLDDAEDFSRRRLLVGESSGPKFIENTLQMSLESRLNDDDDNNNNDEDEDDKDDTGEGGAGGNQEKEQTSAETGVEPMDVSGMDTSVKSQQQESQVKGKKRIRPVLMSVDDDEVKQKKPAHDKTADKSEKTNGEKQQSSDPLQSASNVAEKAASLLDSVSQPQGIATSGDPGPPDESATPTSSNIQTTRQAPVSGFAISTTAKLPHRTDRFRSVDLPVKSKGSLPFRRNGEKASIAECANSYRVPLGSKGGSVPCIDVSISKEGAKSWKDQIVGTSCSALAASDNLLAVGTADGSIQLYGTSPSLGWDCGTAFRSHPLLVLGHPIVSLQLHDKAKEKDEDESKVDLLVVTGDGSFGVYEIFPVLQKRYKGSLLPAMSHMSMGASGQNASGNPVPRLSRLQLTESDQLLLLLSFGQSSGRSAPANSALRATSRTQTSSAYGAIQAFVYNLPLEMWLRISDGRFVLSDFYTSLPASKSVSSGTLSQLDDAVRIGALDSTLDPSHRSRTREVYQHAEDSASYLATRSHCEDRMACAVAVGSSPEFKHWLRLYVRTLSLGGHADLLRVLVDMIVGPPGKKANSTAPSPSHLAHGDVHWWLSTTPTILTLDRKSLIKSCVIPEMSKNRALQRLTNEVALEVESLASC</sequence>
<evidence type="ECO:0000259" key="12">
    <source>
        <dbReference type="Pfam" id="PF07569"/>
    </source>
</evidence>
<feature type="compositionally biased region" description="Polar residues" evidence="10">
    <location>
        <begin position="741"/>
        <end position="750"/>
    </location>
</feature>
<dbReference type="PROSITE" id="PS50294">
    <property type="entry name" value="WD_REPEATS_REGION"/>
    <property type="match status" value="2"/>
</dbReference>
<accession>A0A9N8D8D7</accession>
<keyword evidence="11" id="KW-0732">Signal</keyword>
<dbReference type="Pfam" id="PF07569">
    <property type="entry name" value="Hira"/>
    <property type="match status" value="1"/>
</dbReference>
<dbReference type="InterPro" id="IPR011494">
    <property type="entry name" value="HIRA-like_C"/>
</dbReference>
<dbReference type="AlphaFoldDB" id="A0A9N8D8D7"/>
<dbReference type="GO" id="GO:0000785">
    <property type="term" value="C:chromatin"/>
    <property type="evidence" value="ECO:0007669"/>
    <property type="project" value="TreeGrafter"/>
</dbReference>
<feature type="repeat" description="WD" evidence="9">
    <location>
        <begin position="335"/>
        <end position="366"/>
    </location>
</feature>
<evidence type="ECO:0000256" key="7">
    <source>
        <dbReference type="ARBA" id="ARBA00023163"/>
    </source>
</evidence>
<evidence type="ECO:0000256" key="5">
    <source>
        <dbReference type="ARBA" id="ARBA00022853"/>
    </source>
</evidence>
<dbReference type="PANTHER" id="PTHR13831">
    <property type="entry name" value="MEMBER OF THE HIR1 FAMILY OF WD-REPEAT PROTEINS"/>
    <property type="match status" value="1"/>
</dbReference>
<dbReference type="GO" id="GO:0000417">
    <property type="term" value="C:HIR complex"/>
    <property type="evidence" value="ECO:0007669"/>
    <property type="project" value="TreeGrafter"/>
</dbReference>
<keyword evidence="4" id="KW-0677">Repeat</keyword>
<evidence type="ECO:0000256" key="6">
    <source>
        <dbReference type="ARBA" id="ARBA00023015"/>
    </source>
</evidence>
<keyword evidence="6" id="KW-0805">Transcription regulation</keyword>
<dbReference type="EMBL" id="CAICTM010000030">
    <property type="protein sequence ID" value="CAB9497994.1"/>
    <property type="molecule type" value="Genomic_DNA"/>
</dbReference>
<evidence type="ECO:0000256" key="8">
    <source>
        <dbReference type="ARBA" id="ARBA00023242"/>
    </source>
</evidence>
<feature type="compositionally biased region" description="Polar residues" evidence="10">
    <location>
        <begin position="718"/>
        <end position="731"/>
    </location>
</feature>
<dbReference type="SUPFAM" id="SSF50978">
    <property type="entry name" value="WD40 repeat-like"/>
    <property type="match status" value="1"/>
</dbReference>
<feature type="compositionally biased region" description="Low complexity" evidence="10">
    <location>
        <begin position="104"/>
        <end position="115"/>
    </location>
</feature>
<evidence type="ECO:0000256" key="9">
    <source>
        <dbReference type="PROSITE-ProRule" id="PRU00221"/>
    </source>
</evidence>
<feature type="domain" description="CAF1B/HIR1 beta-propeller" evidence="13">
    <location>
        <begin position="205"/>
        <end position="560"/>
    </location>
</feature>
<evidence type="ECO:0000256" key="3">
    <source>
        <dbReference type="ARBA" id="ARBA00022574"/>
    </source>
</evidence>
<feature type="compositionally biased region" description="Basic and acidic residues" evidence="10">
    <location>
        <begin position="132"/>
        <end position="146"/>
    </location>
</feature>
<dbReference type="InterPro" id="IPR055410">
    <property type="entry name" value="Beta-prop_CAF1B_HIR1"/>
</dbReference>
<dbReference type="Proteomes" id="UP001153069">
    <property type="component" value="Unassembled WGS sequence"/>
</dbReference>
<comment type="similarity">
    <text evidence="2">Belongs to the WD repeat HIR1 family.</text>
</comment>
<keyword evidence="3 9" id="KW-0853">WD repeat</keyword>
<feature type="region of interest" description="Disordered" evidence="10">
    <location>
        <begin position="20"/>
        <end position="49"/>
    </location>
</feature>
<feature type="region of interest" description="Disordered" evidence="10">
    <location>
        <begin position="102"/>
        <end position="213"/>
    </location>
</feature>
<dbReference type="GO" id="GO:0006355">
    <property type="term" value="P:regulation of DNA-templated transcription"/>
    <property type="evidence" value="ECO:0007669"/>
    <property type="project" value="InterPro"/>
</dbReference>
<protein>
    <submittedName>
        <fullName evidence="14">Protein HIR1</fullName>
    </submittedName>
</protein>
<dbReference type="InterPro" id="IPR036322">
    <property type="entry name" value="WD40_repeat_dom_sf"/>
</dbReference>
<reference evidence="14" key="1">
    <citation type="submission" date="2020-06" db="EMBL/GenBank/DDBJ databases">
        <authorList>
            <consortium name="Plant Systems Biology data submission"/>
        </authorList>
    </citation>
    <scope>NUCLEOTIDE SEQUENCE</scope>
    <source>
        <strain evidence="14">D6</strain>
    </source>
</reference>
<keyword evidence="7" id="KW-0804">Transcription</keyword>
<feature type="compositionally biased region" description="Low complexity" evidence="10">
    <location>
        <begin position="670"/>
        <end position="679"/>
    </location>
</feature>
<evidence type="ECO:0000256" key="11">
    <source>
        <dbReference type="SAM" id="SignalP"/>
    </source>
</evidence>
<feature type="compositionally biased region" description="Acidic residues" evidence="10">
    <location>
        <begin position="622"/>
        <end position="640"/>
    </location>
</feature>
<feature type="compositionally biased region" description="Basic and acidic residues" evidence="10">
    <location>
        <begin position="698"/>
        <end position="717"/>
    </location>
</feature>
<dbReference type="Pfam" id="PF24105">
    <property type="entry name" value="Beta-prop_CAF1B_HIR1"/>
    <property type="match status" value="1"/>
</dbReference>
<evidence type="ECO:0000256" key="1">
    <source>
        <dbReference type="ARBA" id="ARBA00004123"/>
    </source>
</evidence>
<keyword evidence="5" id="KW-0156">Chromatin regulator</keyword>
<dbReference type="GO" id="GO:0006351">
    <property type="term" value="P:DNA-templated transcription"/>
    <property type="evidence" value="ECO:0007669"/>
    <property type="project" value="InterPro"/>
</dbReference>
<name>A0A9N8D8D7_9STRA</name>
<feature type="region of interest" description="Disordered" evidence="10">
    <location>
        <begin position="619"/>
        <end position="779"/>
    </location>
</feature>
<comment type="subcellular location">
    <subcellularLocation>
        <location evidence="1">Nucleus</location>
    </subcellularLocation>
</comment>